<comment type="caution">
    <text evidence="5">The sequence shown here is derived from an EMBL/GenBank/DDBJ whole genome shotgun (WGS) entry which is preliminary data.</text>
</comment>
<dbReference type="EMBL" id="JBFDAA010000007">
    <property type="protein sequence ID" value="KAL1130548.1"/>
    <property type="molecule type" value="Genomic_DNA"/>
</dbReference>
<dbReference type="Pfam" id="PF07653">
    <property type="entry name" value="SH3_2"/>
    <property type="match status" value="1"/>
</dbReference>
<proteinExistence type="predicted"/>
<protein>
    <recommendedName>
        <fullName evidence="4">SH3 domain-containing protein</fullName>
    </recommendedName>
</protein>
<accession>A0ABD0YGY4</accession>
<feature type="region of interest" description="Disordered" evidence="3">
    <location>
        <begin position="60"/>
        <end position="79"/>
    </location>
</feature>
<organism evidence="5 6">
    <name type="scientific">Ranatra chinensis</name>
    <dbReference type="NCBI Taxonomy" id="642074"/>
    <lineage>
        <taxon>Eukaryota</taxon>
        <taxon>Metazoa</taxon>
        <taxon>Ecdysozoa</taxon>
        <taxon>Arthropoda</taxon>
        <taxon>Hexapoda</taxon>
        <taxon>Insecta</taxon>
        <taxon>Pterygota</taxon>
        <taxon>Neoptera</taxon>
        <taxon>Paraneoptera</taxon>
        <taxon>Hemiptera</taxon>
        <taxon>Heteroptera</taxon>
        <taxon>Panheteroptera</taxon>
        <taxon>Nepomorpha</taxon>
        <taxon>Nepidae</taxon>
        <taxon>Ranatrinae</taxon>
        <taxon>Ranatra</taxon>
    </lineage>
</organism>
<dbReference type="InterPro" id="IPR036028">
    <property type="entry name" value="SH3-like_dom_sf"/>
</dbReference>
<dbReference type="AlphaFoldDB" id="A0ABD0YGY4"/>
<dbReference type="Gene3D" id="2.30.30.40">
    <property type="entry name" value="SH3 Domains"/>
    <property type="match status" value="1"/>
</dbReference>
<name>A0ABD0YGY4_9HEMI</name>
<evidence type="ECO:0000256" key="2">
    <source>
        <dbReference type="PROSITE-ProRule" id="PRU00192"/>
    </source>
</evidence>
<gene>
    <name evidence="5" type="ORF">AAG570_011794</name>
</gene>
<dbReference type="PROSITE" id="PS50002">
    <property type="entry name" value="SH3"/>
    <property type="match status" value="1"/>
</dbReference>
<evidence type="ECO:0000256" key="1">
    <source>
        <dbReference type="ARBA" id="ARBA00022443"/>
    </source>
</evidence>
<dbReference type="InterPro" id="IPR001452">
    <property type="entry name" value="SH3_domain"/>
</dbReference>
<evidence type="ECO:0000313" key="6">
    <source>
        <dbReference type="Proteomes" id="UP001558652"/>
    </source>
</evidence>
<evidence type="ECO:0000313" key="5">
    <source>
        <dbReference type="EMBL" id="KAL1130548.1"/>
    </source>
</evidence>
<feature type="domain" description="SH3" evidence="4">
    <location>
        <begin position="1"/>
        <end position="66"/>
    </location>
</feature>
<keyword evidence="6" id="KW-1185">Reference proteome</keyword>
<reference evidence="5 6" key="1">
    <citation type="submission" date="2024-07" db="EMBL/GenBank/DDBJ databases">
        <title>Chromosome-level genome assembly of the water stick insect Ranatra chinensis (Heteroptera: Nepidae).</title>
        <authorList>
            <person name="Liu X."/>
        </authorList>
    </citation>
    <scope>NUCLEOTIDE SEQUENCE [LARGE SCALE GENOMIC DNA]</scope>
    <source>
        <strain evidence="5">Cailab_2021Rc</strain>
        <tissue evidence="5">Muscle</tissue>
    </source>
</reference>
<sequence length="101" mass="10507">MTWVICDHVASGPGQLSVTKGQQVEVVEGNSGSGGGDWCLVRMATSGADPAPEGLVPVSALKQPPQPPQATSPSRRPPIDHEIGELLLTLLACSYYANKAL</sequence>
<evidence type="ECO:0000259" key="4">
    <source>
        <dbReference type="PROSITE" id="PS50002"/>
    </source>
</evidence>
<dbReference type="Proteomes" id="UP001558652">
    <property type="component" value="Unassembled WGS sequence"/>
</dbReference>
<evidence type="ECO:0000256" key="3">
    <source>
        <dbReference type="SAM" id="MobiDB-lite"/>
    </source>
</evidence>
<keyword evidence="1 2" id="KW-0728">SH3 domain</keyword>
<dbReference type="SUPFAM" id="SSF50044">
    <property type="entry name" value="SH3-domain"/>
    <property type="match status" value="1"/>
</dbReference>